<keyword evidence="11" id="KW-1185">Reference proteome</keyword>
<dbReference type="GO" id="GO:0006357">
    <property type="term" value="P:regulation of transcription by RNA polymerase II"/>
    <property type="evidence" value="ECO:0007669"/>
    <property type="project" value="InterPro"/>
</dbReference>
<comment type="similarity">
    <text evidence="2 8">Belongs to the Mediator complex subunit 4 family.</text>
</comment>
<keyword evidence="4 8" id="KW-0805">Transcription regulation</keyword>
<feature type="compositionally biased region" description="Acidic residues" evidence="9">
    <location>
        <begin position="370"/>
        <end position="382"/>
    </location>
</feature>
<dbReference type="Proteomes" id="UP000245771">
    <property type="component" value="Unassembled WGS sequence"/>
</dbReference>
<comment type="subunit">
    <text evidence="8">Component of the Mediator complex.</text>
</comment>
<evidence type="ECO:0000256" key="7">
    <source>
        <dbReference type="ARBA" id="ARBA00031257"/>
    </source>
</evidence>
<dbReference type="PANTHER" id="PTHR13208:SF2">
    <property type="entry name" value="MEDIATOR OF RNA POLYMERASE II TRANSCRIPTION SUBUNIT 4"/>
    <property type="match status" value="1"/>
</dbReference>
<evidence type="ECO:0000256" key="3">
    <source>
        <dbReference type="ARBA" id="ARBA00020629"/>
    </source>
</evidence>
<dbReference type="EMBL" id="KZ819603">
    <property type="protein sequence ID" value="PWN35102.1"/>
    <property type="molecule type" value="Genomic_DNA"/>
</dbReference>
<name>A0A316VC11_9BASI</name>
<feature type="region of interest" description="Disordered" evidence="9">
    <location>
        <begin position="78"/>
        <end position="104"/>
    </location>
</feature>
<keyword evidence="6 8" id="KW-0539">Nucleus</keyword>
<evidence type="ECO:0000256" key="4">
    <source>
        <dbReference type="ARBA" id="ARBA00023015"/>
    </source>
</evidence>
<keyword evidence="8" id="KW-0010">Activator</keyword>
<feature type="compositionally biased region" description="Polar residues" evidence="9">
    <location>
        <begin position="78"/>
        <end position="98"/>
    </location>
</feature>
<dbReference type="InterPro" id="IPR019258">
    <property type="entry name" value="Mediator_Med4"/>
</dbReference>
<evidence type="ECO:0000256" key="9">
    <source>
        <dbReference type="SAM" id="MobiDB-lite"/>
    </source>
</evidence>
<evidence type="ECO:0000256" key="2">
    <source>
        <dbReference type="ARBA" id="ARBA00009626"/>
    </source>
</evidence>
<sequence length="382" mass="42269">MAMTTATLNDGKINRSNTSPPSLRLQLRFIKTIYQNLTNVYFLLIEQGASTSIASTKNALTIQMNSLKAQVRGDLIDNASSSRSQTPSGLRSKSTSGGLSDLRPEHSKRVKDIHLFEALLRPNVGVKGSMASTSTQNSFMPSLKQAIQAIEVINEILNELMERANVHAANQARIRTLVAEIEQRDTTMVQSIRKLASLRESCHRLVKLGKEEEDSIKRAESKPLAYDDILHYARTLSQTTTAPPGFKLQLDEEGERSHDADPAGDQPAKKRKLFQLAGDDDDEAEAGKNGQIPSHLQDKLPFPSIDAIRRGASVIRPPTWDMFQKGILQMDQEDVDGNPETNGQLQEQEAQYTRPSAPTSKSQPRKAQPVEEEEDGFGLDLN</sequence>
<comment type="subcellular location">
    <subcellularLocation>
        <location evidence="1 8">Nucleus</location>
    </subcellularLocation>
</comment>
<evidence type="ECO:0000256" key="8">
    <source>
        <dbReference type="RuleBase" id="RU364141"/>
    </source>
</evidence>
<dbReference type="OrthoDB" id="1929813at2759"/>
<keyword evidence="5 8" id="KW-0804">Transcription</keyword>
<dbReference type="AlphaFoldDB" id="A0A316VC11"/>
<dbReference type="STRING" id="1280837.A0A316VC11"/>
<dbReference type="GO" id="GO:0003712">
    <property type="term" value="F:transcription coregulator activity"/>
    <property type="evidence" value="ECO:0007669"/>
    <property type="project" value="InterPro"/>
</dbReference>
<dbReference type="Pfam" id="PF10018">
    <property type="entry name" value="Med4"/>
    <property type="match status" value="1"/>
</dbReference>
<dbReference type="GO" id="GO:0070847">
    <property type="term" value="C:core mediator complex"/>
    <property type="evidence" value="ECO:0007669"/>
    <property type="project" value="TreeGrafter"/>
</dbReference>
<comment type="function">
    <text evidence="8">Component of the Mediator complex, a coactivator involved in the regulated transcription of nearly all RNA polymerase II-dependent genes. Mediator functions as a bridge to convey information from gene-specific regulatory proteins to the basal RNA polymerase II transcription machinery. Mediator is recruited to promoters by direct interactions with regulatory proteins and serves as a scaffold for the assembly of a functional preinitiation complex with RNA polymerase II and the general transcription factors.</text>
</comment>
<dbReference type="PANTHER" id="PTHR13208">
    <property type="entry name" value="MEDIATOR OF RNA POLYMERASE II TRANSCRIPTION SUBUNIT 4"/>
    <property type="match status" value="1"/>
</dbReference>
<accession>A0A316VC11</accession>
<dbReference type="InParanoid" id="A0A316VC11"/>
<organism evidence="10 11">
    <name type="scientific">Meira miltonrushii</name>
    <dbReference type="NCBI Taxonomy" id="1280837"/>
    <lineage>
        <taxon>Eukaryota</taxon>
        <taxon>Fungi</taxon>
        <taxon>Dikarya</taxon>
        <taxon>Basidiomycota</taxon>
        <taxon>Ustilaginomycotina</taxon>
        <taxon>Exobasidiomycetes</taxon>
        <taxon>Exobasidiales</taxon>
        <taxon>Brachybasidiaceae</taxon>
        <taxon>Meira</taxon>
    </lineage>
</organism>
<dbReference type="GO" id="GO:0016592">
    <property type="term" value="C:mediator complex"/>
    <property type="evidence" value="ECO:0007669"/>
    <property type="project" value="InterPro"/>
</dbReference>
<gene>
    <name evidence="8" type="primary">MED4</name>
    <name evidence="10" type="ORF">FA14DRAFT_171792</name>
</gene>
<evidence type="ECO:0000256" key="6">
    <source>
        <dbReference type="ARBA" id="ARBA00023242"/>
    </source>
</evidence>
<evidence type="ECO:0000256" key="1">
    <source>
        <dbReference type="ARBA" id="ARBA00004123"/>
    </source>
</evidence>
<feature type="compositionally biased region" description="Polar residues" evidence="9">
    <location>
        <begin position="339"/>
        <end position="362"/>
    </location>
</feature>
<evidence type="ECO:0000313" key="10">
    <source>
        <dbReference type="EMBL" id="PWN35102.1"/>
    </source>
</evidence>
<feature type="region of interest" description="Disordered" evidence="9">
    <location>
        <begin position="328"/>
        <end position="382"/>
    </location>
</feature>
<evidence type="ECO:0000256" key="5">
    <source>
        <dbReference type="ARBA" id="ARBA00023163"/>
    </source>
</evidence>
<proteinExistence type="inferred from homology"/>
<evidence type="ECO:0000313" key="11">
    <source>
        <dbReference type="Proteomes" id="UP000245771"/>
    </source>
</evidence>
<reference evidence="10 11" key="1">
    <citation type="journal article" date="2018" name="Mol. Biol. Evol.">
        <title>Broad Genomic Sampling Reveals a Smut Pathogenic Ancestry of the Fungal Clade Ustilaginomycotina.</title>
        <authorList>
            <person name="Kijpornyongpan T."/>
            <person name="Mondo S.J."/>
            <person name="Barry K."/>
            <person name="Sandor L."/>
            <person name="Lee J."/>
            <person name="Lipzen A."/>
            <person name="Pangilinan J."/>
            <person name="LaButti K."/>
            <person name="Hainaut M."/>
            <person name="Henrissat B."/>
            <person name="Grigoriev I.V."/>
            <person name="Spatafora J.W."/>
            <person name="Aime M.C."/>
        </authorList>
    </citation>
    <scope>NUCLEOTIDE SEQUENCE [LARGE SCALE GENOMIC DNA]</scope>
    <source>
        <strain evidence="10 11">MCA 3882</strain>
    </source>
</reference>
<protein>
    <recommendedName>
        <fullName evidence="3 8">Mediator of RNA polymerase II transcription subunit 4</fullName>
    </recommendedName>
    <alternativeName>
        <fullName evidence="7 8">Mediator complex subunit 4</fullName>
    </alternativeName>
</protein>